<accession>A0ACC2D060</accession>
<dbReference type="Proteomes" id="UP001162992">
    <property type="component" value="Chromosome 8"/>
</dbReference>
<gene>
    <name evidence="1" type="ORF">O6H91_08G079500</name>
</gene>
<evidence type="ECO:0000313" key="2">
    <source>
        <dbReference type="Proteomes" id="UP001162992"/>
    </source>
</evidence>
<proteinExistence type="predicted"/>
<reference evidence="2" key="1">
    <citation type="journal article" date="2024" name="Proc. Natl. Acad. Sci. U.S.A.">
        <title>Extraordinary preservation of gene collinearity over three hundred million years revealed in homosporous lycophytes.</title>
        <authorList>
            <person name="Li C."/>
            <person name="Wickell D."/>
            <person name="Kuo L.Y."/>
            <person name="Chen X."/>
            <person name="Nie B."/>
            <person name="Liao X."/>
            <person name="Peng D."/>
            <person name="Ji J."/>
            <person name="Jenkins J."/>
            <person name="Williams M."/>
            <person name="Shu S."/>
            <person name="Plott C."/>
            <person name="Barry K."/>
            <person name="Rajasekar S."/>
            <person name="Grimwood J."/>
            <person name="Han X."/>
            <person name="Sun S."/>
            <person name="Hou Z."/>
            <person name="He W."/>
            <person name="Dai G."/>
            <person name="Sun C."/>
            <person name="Schmutz J."/>
            <person name="Leebens-Mack J.H."/>
            <person name="Li F.W."/>
            <person name="Wang L."/>
        </authorList>
    </citation>
    <scope>NUCLEOTIDE SEQUENCE [LARGE SCALE GENOMIC DNA]</scope>
    <source>
        <strain evidence="2">cv. PW_Plant_1</strain>
    </source>
</reference>
<name>A0ACC2D060_DIPCM</name>
<dbReference type="EMBL" id="CM055099">
    <property type="protein sequence ID" value="KAJ7547307.1"/>
    <property type="molecule type" value="Genomic_DNA"/>
</dbReference>
<organism evidence="1 2">
    <name type="scientific">Diphasiastrum complanatum</name>
    <name type="common">Issler's clubmoss</name>
    <name type="synonym">Lycopodium complanatum</name>
    <dbReference type="NCBI Taxonomy" id="34168"/>
    <lineage>
        <taxon>Eukaryota</taxon>
        <taxon>Viridiplantae</taxon>
        <taxon>Streptophyta</taxon>
        <taxon>Embryophyta</taxon>
        <taxon>Tracheophyta</taxon>
        <taxon>Lycopodiopsida</taxon>
        <taxon>Lycopodiales</taxon>
        <taxon>Lycopodiaceae</taxon>
        <taxon>Lycopodioideae</taxon>
        <taxon>Diphasiastrum</taxon>
    </lineage>
</organism>
<comment type="caution">
    <text evidence="1">The sequence shown here is derived from an EMBL/GenBank/DDBJ whole genome shotgun (WGS) entry which is preliminary data.</text>
</comment>
<sequence>MCMLSVCPCGADISVACDLRYGAGSVMHLEKNSIEDQTLINIPEVRPDNREAGETIKVVCGIELDLKRWPTLIEVIEELQQMSSIAGPMVMMGLLLYARNITSMLFLGRLGELELAGGSLSIGFANITGYSVLSGLAMGMEPICGQAYGAKRWHLIGLSLQRMILILLCACIPIGFLWLNTQRVLLWCGQDKDITAMAGAYILFCIPDLLAQAILNPLKIYLRTQGITAPLTWCTALAVIFHLPINLFLVFYLKMGVEGVALGAAWTNFNLVLFLVGYLWISGEPEKSWGGWSLDCLKEWKPLLSLAIPSCVSVCLEWWWYEFMIILSGLLSNPKAAVATMGILIQTTSLVYIFPSSLSLAVSTRVGNELGANRPAKARFASLVALVCATALGLFAMTFTTTMRNVWGGLFTNDKQILALTSLAMPIVGLCELGNCPQTTGCGVLRGSARPATGANINLGSFYFVGMPVAMMLGFLFGTGFAGLWFGLLAAQATCATLMLVAMSRTDWLLQAERAQQLTDTAQQIDQSLCTTTKIMSPELEMKAISDSWCNRENIDEEKPLIKGTAIQPGQ</sequence>
<evidence type="ECO:0000313" key="1">
    <source>
        <dbReference type="EMBL" id="KAJ7547307.1"/>
    </source>
</evidence>
<protein>
    <submittedName>
        <fullName evidence="1">Uncharacterized protein</fullName>
    </submittedName>
</protein>
<keyword evidence="2" id="KW-1185">Reference proteome</keyword>